<dbReference type="GO" id="GO:0032259">
    <property type="term" value="P:methylation"/>
    <property type="evidence" value="ECO:0007669"/>
    <property type="project" value="UniProtKB-KW"/>
</dbReference>
<dbReference type="STRING" id="597456.A0A0L7R1Z1"/>
<sequence length="54" mass="6364">MLRLQRVNLGNCKGLILVHDNAQPTLLKFYELGYETLPRPLTDYHFFKQLDNCL</sequence>
<dbReference type="Proteomes" id="UP000053825">
    <property type="component" value="Unassembled WGS sequence"/>
</dbReference>
<evidence type="ECO:0000313" key="1">
    <source>
        <dbReference type="EMBL" id="KOC64885.1"/>
    </source>
</evidence>
<evidence type="ECO:0000313" key="2">
    <source>
        <dbReference type="Proteomes" id="UP000053825"/>
    </source>
</evidence>
<keyword evidence="1" id="KW-0808">Transferase</keyword>
<dbReference type="AlphaFoldDB" id="A0A0L7R1Z1"/>
<dbReference type="GO" id="GO:0008168">
    <property type="term" value="F:methyltransferase activity"/>
    <property type="evidence" value="ECO:0007669"/>
    <property type="project" value="UniProtKB-KW"/>
</dbReference>
<reference evidence="1 2" key="1">
    <citation type="submission" date="2015-07" db="EMBL/GenBank/DDBJ databases">
        <title>The genome of Habropoda laboriosa.</title>
        <authorList>
            <person name="Pan H."/>
            <person name="Kapheim K."/>
        </authorList>
    </citation>
    <scope>NUCLEOTIDE SEQUENCE [LARGE SCALE GENOMIC DNA]</scope>
    <source>
        <strain evidence="1">0110345459</strain>
    </source>
</reference>
<organism evidence="1 2">
    <name type="scientific">Habropoda laboriosa</name>
    <dbReference type="NCBI Taxonomy" id="597456"/>
    <lineage>
        <taxon>Eukaryota</taxon>
        <taxon>Metazoa</taxon>
        <taxon>Ecdysozoa</taxon>
        <taxon>Arthropoda</taxon>
        <taxon>Hexapoda</taxon>
        <taxon>Insecta</taxon>
        <taxon>Pterygota</taxon>
        <taxon>Neoptera</taxon>
        <taxon>Endopterygota</taxon>
        <taxon>Hymenoptera</taxon>
        <taxon>Apocrita</taxon>
        <taxon>Aculeata</taxon>
        <taxon>Apoidea</taxon>
        <taxon>Anthophila</taxon>
        <taxon>Apidae</taxon>
        <taxon>Habropoda</taxon>
    </lineage>
</organism>
<gene>
    <name evidence="1" type="ORF">WH47_04473</name>
</gene>
<dbReference type="EMBL" id="KQ414666">
    <property type="protein sequence ID" value="KOC64885.1"/>
    <property type="molecule type" value="Genomic_DNA"/>
</dbReference>
<proteinExistence type="predicted"/>
<protein>
    <submittedName>
        <fullName evidence="1">Histone-lysine N-methyltransferase SETMAR</fullName>
    </submittedName>
</protein>
<keyword evidence="1" id="KW-0489">Methyltransferase</keyword>
<name>A0A0L7R1Z1_9HYME</name>
<keyword evidence="2" id="KW-1185">Reference proteome</keyword>
<accession>A0A0L7R1Z1</accession>